<evidence type="ECO:0000313" key="2">
    <source>
        <dbReference type="EMBL" id="GJT03773.1"/>
    </source>
</evidence>
<reference evidence="2" key="1">
    <citation type="journal article" date="2022" name="Int. J. Mol. Sci.">
        <title>Draft Genome of Tanacetum Coccineum: Genomic Comparison of Closely Related Tanacetum-Family Plants.</title>
        <authorList>
            <person name="Yamashiro T."/>
            <person name="Shiraishi A."/>
            <person name="Nakayama K."/>
            <person name="Satake H."/>
        </authorList>
    </citation>
    <scope>NUCLEOTIDE SEQUENCE</scope>
</reference>
<keyword evidence="3" id="KW-1185">Reference proteome</keyword>
<accession>A0ABQ5AN36</accession>
<gene>
    <name evidence="2" type="ORF">Tco_0838235</name>
</gene>
<organism evidence="2 3">
    <name type="scientific">Tanacetum coccineum</name>
    <dbReference type="NCBI Taxonomy" id="301880"/>
    <lineage>
        <taxon>Eukaryota</taxon>
        <taxon>Viridiplantae</taxon>
        <taxon>Streptophyta</taxon>
        <taxon>Embryophyta</taxon>
        <taxon>Tracheophyta</taxon>
        <taxon>Spermatophyta</taxon>
        <taxon>Magnoliopsida</taxon>
        <taxon>eudicotyledons</taxon>
        <taxon>Gunneridae</taxon>
        <taxon>Pentapetalae</taxon>
        <taxon>asterids</taxon>
        <taxon>campanulids</taxon>
        <taxon>Asterales</taxon>
        <taxon>Asteraceae</taxon>
        <taxon>Asteroideae</taxon>
        <taxon>Anthemideae</taxon>
        <taxon>Anthemidinae</taxon>
        <taxon>Tanacetum</taxon>
    </lineage>
</organism>
<dbReference type="EMBL" id="BQNB010012455">
    <property type="protein sequence ID" value="GJT03773.1"/>
    <property type="molecule type" value="Genomic_DNA"/>
</dbReference>
<feature type="region of interest" description="Disordered" evidence="1">
    <location>
        <begin position="24"/>
        <end position="64"/>
    </location>
</feature>
<dbReference type="PANTHER" id="PTHR36019">
    <property type="entry name" value="PLANT/PROTEIN"/>
    <property type="match status" value="1"/>
</dbReference>
<evidence type="ECO:0000256" key="1">
    <source>
        <dbReference type="SAM" id="MobiDB-lite"/>
    </source>
</evidence>
<evidence type="ECO:0000313" key="3">
    <source>
        <dbReference type="Proteomes" id="UP001151760"/>
    </source>
</evidence>
<dbReference type="Proteomes" id="UP001151760">
    <property type="component" value="Unassembled WGS sequence"/>
</dbReference>
<name>A0ABQ5AN36_9ASTR</name>
<sequence length="112" mass="12380">MNLICLGCQSIPKTLSSNDITEGCGVEQASRPPRPLLGKEAQRSSPNSKLVRGSSSKLKGNQSGIIVVPSNKERSFRRKDINKDACKPKLLRSGGMRRDWSLEDLRQIMNTL</sequence>
<dbReference type="PANTHER" id="PTHR36019:SF3">
    <property type="entry name" value="PLANT_PROTEIN"/>
    <property type="match status" value="1"/>
</dbReference>
<protein>
    <submittedName>
        <fullName evidence="2">Uncharacterized protein</fullName>
    </submittedName>
</protein>
<comment type="caution">
    <text evidence="2">The sequence shown here is derived from an EMBL/GenBank/DDBJ whole genome shotgun (WGS) entry which is preliminary data.</text>
</comment>
<reference evidence="2" key="2">
    <citation type="submission" date="2022-01" db="EMBL/GenBank/DDBJ databases">
        <authorList>
            <person name="Yamashiro T."/>
            <person name="Shiraishi A."/>
            <person name="Satake H."/>
            <person name="Nakayama K."/>
        </authorList>
    </citation>
    <scope>NUCLEOTIDE SEQUENCE</scope>
</reference>
<feature type="compositionally biased region" description="Polar residues" evidence="1">
    <location>
        <begin position="43"/>
        <end position="64"/>
    </location>
</feature>
<proteinExistence type="predicted"/>